<dbReference type="PANTHER" id="PTHR12234">
    <property type="entry name" value="FORMIMINOTRANSFERASE-CYCLODEAMINASE"/>
    <property type="match status" value="1"/>
</dbReference>
<dbReference type="UniPathway" id="UPA00379">
    <property type="reaction ID" value="UER00555"/>
</dbReference>
<dbReference type="Pfam" id="PF07837">
    <property type="entry name" value="FTCD_N"/>
    <property type="match status" value="1"/>
</dbReference>
<dbReference type="InterPro" id="IPR037064">
    <property type="entry name" value="Formiminotransferase_N_sf"/>
</dbReference>
<dbReference type="GO" id="GO:0019557">
    <property type="term" value="P:L-histidine catabolic process to glutamate and formate"/>
    <property type="evidence" value="ECO:0007669"/>
    <property type="project" value="UniProtKB-UniPathway"/>
</dbReference>
<dbReference type="GO" id="GO:0030409">
    <property type="term" value="F:glutamate formimidoyltransferase activity"/>
    <property type="evidence" value="ECO:0007669"/>
    <property type="project" value="UniProtKB-EC"/>
</dbReference>
<dbReference type="Pfam" id="PF02971">
    <property type="entry name" value="FTCD"/>
    <property type="match status" value="1"/>
</dbReference>
<gene>
    <name evidence="10" type="ORF">METZ01_LOCUS387978</name>
</gene>
<evidence type="ECO:0000256" key="6">
    <source>
        <dbReference type="ARBA" id="ARBA00022808"/>
    </source>
</evidence>
<comment type="subcellular location">
    <subcellularLocation>
        <location evidence="1">Cytoplasm</location>
    </subcellularLocation>
</comment>
<feature type="non-terminal residue" evidence="10">
    <location>
        <position position="231"/>
    </location>
</feature>
<evidence type="ECO:0000256" key="4">
    <source>
        <dbReference type="ARBA" id="ARBA00022490"/>
    </source>
</evidence>
<dbReference type="InterPro" id="IPR022384">
    <property type="entry name" value="FormiminoTrfase_cat_dom_sf"/>
</dbReference>
<dbReference type="GO" id="GO:0019556">
    <property type="term" value="P:L-histidine catabolic process to glutamate and formamide"/>
    <property type="evidence" value="ECO:0007669"/>
    <property type="project" value="UniProtKB-UniPathway"/>
</dbReference>
<protein>
    <recommendedName>
        <fullName evidence="3">glutamate formimidoyltransferase</fullName>
        <ecNumber evidence="3">2.1.2.5</ecNumber>
    </recommendedName>
</protein>
<dbReference type="SMART" id="SM01221">
    <property type="entry name" value="FTCD"/>
    <property type="match status" value="1"/>
</dbReference>
<keyword evidence="7" id="KW-0290">Folate-binding</keyword>
<evidence type="ECO:0000313" key="10">
    <source>
        <dbReference type="EMBL" id="SVD35124.1"/>
    </source>
</evidence>
<feature type="domain" description="Formiminotransferase C-terminal subdomain" evidence="8">
    <location>
        <begin position="183"/>
        <end position="231"/>
    </location>
</feature>
<dbReference type="PANTHER" id="PTHR12234:SF8">
    <property type="entry name" value="FORMIMINOTRANSFERASE-CYCLODEAMINASE"/>
    <property type="match status" value="1"/>
</dbReference>
<evidence type="ECO:0000256" key="2">
    <source>
        <dbReference type="ARBA" id="ARBA00005082"/>
    </source>
</evidence>
<evidence type="ECO:0000259" key="8">
    <source>
        <dbReference type="SMART" id="SM01221"/>
    </source>
</evidence>
<dbReference type="Gene3D" id="3.30.70.670">
    <property type="entry name" value="Formiminotransferase, C-terminal subdomain"/>
    <property type="match status" value="1"/>
</dbReference>
<dbReference type="GO" id="GO:0005737">
    <property type="term" value="C:cytoplasm"/>
    <property type="evidence" value="ECO:0007669"/>
    <property type="project" value="UniProtKB-SubCell"/>
</dbReference>
<feature type="domain" description="Formiminotransferase N-terminal subdomain" evidence="9">
    <location>
        <begin position="5"/>
        <end position="182"/>
    </location>
</feature>
<accession>A0A382ULI3</accession>
<evidence type="ECO:0000256" key="1">
    <source>
        <dbReference type="ARBA" id="ARBA00004496"/>
    </source>
</evidence>
<dbReference type="InterPro" id="IPR004227">
    <property type="entry name" value="Formiminotransferase_cat"/>
</dbReference>
<sequence>MTDTPIIECVPNFSEGRRPEVLAALTSRIDSIPKVQVLASEMDPDHNRSVITIIGDPEAVSDAILDACELAISTIDMNVHSGVHPRIGAVDVIPLIPTSGMTVDESIIIAKRIGTRLGSELSLPVYLYAQAASNPNRENLADVRRLEYEGLGEMMSQKGWLPDFGPANPHPTAGAAAVGVRKPLIAFNINLNTKDVNVATRIAGEIRERDGGFRCLKALGLYLKYQEVSQV</sequence>
<dbReference type="InterPro" id="IPR012886">
    <property type="entry name" value="Formiminotransferase_N"/>
</dbReference>
<keyword evidence="5" id="KW-0808">Transferase</keyword>
<dbReference type="GO" id="GO:0005542">
    <property type="term" value="F:folic acid binding"/>
    <property type="evidence" value="ECO:0007669"/>
    <property type="project" value="UniProtKB-KW"/>
</dbReference>
<evidence type="ECO:0000256" key="5">
    <source>
        <dbReference type="ARBA" id="ARBA00022679"/>
    </source>
</evidence>
<proteinExistence type="predicted"/>
<dbReference type="SUPFAM" id="SSF55116">
    <property type="entry name" value="Formiminotransferase domain of formiminotransferase-cyclodeaminase"/>
    <property type="match status" value="2"/>
</dbReference>
<evidence type="ECO:0000259" key="9">
    <source>
        <dbReference type="SMART" id="SM01222"/>
    </source>
</evidence>
<name>A0A382ULI3_9ZZZZ</name>
<organism evidence="10">
    <name type="scientific">marine metagenome</name>
    <dbReference type="NCBI Taxonomy" id="408172"/>
    <lineage>
        <taxon>unclassified sequences</taxon>
        <taxon>metagenomes</taxon>
        <taxon>ecological metagenomes</taxon>
    </lineage>
</organism>
<dbReference type="EC" id="2.1.2.5" evidence="3"/>
<dbReference type="EMBL" id="UINC01145162">
    <property type="protein sequence ID" value="SVD35124.1"/>
    <property type="molecule type" value="Genomic_DNA"/>
</dbReference>
<dbReference type="SMART" id="SM01222">
    <property type="entry name" value="FTCD_N"/>
    <property type="match status" value="1"/>
</dbReference>
<dbReference type="InterPro" id="IPR051623">
    <property type="entry name" value="FTCD"/>
</dbReference>
<dbReference type="Gene3D" id="3.30.990.10">
    <property type="entry name" value="Formiminotransferase, N-terminal subdomain"/>
    <property type="match status" value="1"/>
</dbReference>
<dbReference type="InterPro" id="IPR013802">
    <property type="entry name" value="Formiminotransferase_C"/>
</dbReference>
<dbReference type="NCBIfam" id="TIGR02024">
    <property type="entry name" value="FtcD"/>
    <property type="match status" value="1"/>
</dbReference>
<dbReference type="AlphaFoldDB" id="A0A382ULI3"/>
<comment type="pathway">
    <text evidence="2">Amino-acid degradation; L-histidine degradation into L-glutamate; L-glutamate from N-formimidoyl-L-glutamate (transferase route): step 1/1.</text>
</comment>
<evidence type="ECO:0000256" key="7">
    <source>
        <dbReference type="ARBA" id="ARBA00022954"/>
    </source>
</evidence>
<reference evidence="10" key="1">
    <citation type="submission" date="2018-05" db="EMBL/GenBank/DDBJ databases">
        <authorList>
            <person name="Lanie J.A."/>
            <person name="Ng W.-L."/>
            <person name="Kazmierczak K.M."/>
            <person name="Andrzejewski T.M."/>
            <person name="Davidsen T.M."/>
            <person name="Wayne K.J."/>
            <person name="Tettelin H."/>
            <person name="Glass J.I."/>
            <person name="Rusch D."/>
            <person name="Podicherti R."/>
            <person name="Tsui H.-C.T."/>
            <person name="Winkler M.E."/>
        </authorList>
    </citation>
    <scope>NUCLEOTIDE SEQUENCE</scope>
</reference>
<keyword evidence="6" id="KW-0369">Histidine metabolism</keyword>
<keyword evidence="4" id="KW-0963">Cytoplasm</keyword>
<evidence type="ECO:0000256" key="3">
    <source>
        <dbReference type="ARBA" id="ARBA00012252"/>
    </source>
</evidence>
<dbReference type="InterPro" id="IPR037070">
    <property type="entry name" value="Formiminotransferase_C_sf"/>
</dbReference>